<organism evidence="2 3">
    <name type="scientific">Flaviflexus equikiangi</name>
    <dbReference type="NCBI Taxonomy" id="2758573"/>
    <lineage>
        <taxon>Bacteria</taxon>
        <taxon>Bacillati</taxon>
        <taxon>Actinomycetota</taxon>
        <taxon>Actinomycetes</taxon>
        <taxon>Actinomycetales</taxon>
        <taxon>Actinomycetaceae</taxon>
        <taxon>Flaviflexus</taxon>
    </lineage>
</organism>
<evidence type="ECO:0008006" key="4">
    <source>
        <dbReference type="Google" id="ProtNLM"/>
    </source>
</evidence>
<evidence type="ECO:0000313" key="2">
    <source>
        <dbReference type="EMBL" id="MBM9433870.1"/>
    </source>
</evidence>
<feature type="transmembrane region" description="Helical" evidence="1">
    <location>
        <begin position="16"/>
        <end position="38"/>
    </location>
</feature>
<dbReference type="RefSeq" id="WP_187996971.1">
    <property type="nucleotide sequence ID" value="NZ_JACEXG010000005.1"/>
</dbReference>
<dbReference type="EMBL" id="JAFFJS010000005">
    <property type="protein sequence ID" value="MBM9433870.1"/>
    <property type="molecule type" value="Genomic_DNA"/>
</dbReference>
<feature type="transmembrane region" description="Helical" evidence="1">
    <location>
        <begin position="413"/>
        <end position="430"/>
    </location>
</feature>
<comment type="caution">
    <text evidence="2">The sequence shown here is derived from an EMBL/GenBank/DDBJ whole genome shotgun (WGS) entry which is preliminary data.</text>
</comment>
<sequence length="459" mass="48972">MTIDRSDTEQPPLSRWGTAAAIAGIFLYTLVLCVPAAFRFDGVSLYDEITHFDYAYKLTVENSIPRSVEPLSDASLEVWACRDSDWVDDSSDLCERTEDRQSTRYEFPVDGVNYNGFHPVGYYAITGWGAQALSALAGPVVEISLFGAMRIMSGLWLAAGISAFYLILKRWLGAPGLALSASLLLVSLPAITLFGFTISPDAAAPLAGAAALAIVLRMVEGRPAFLFSTVLTFLVAGTKLLSIVAILSVVSVGLLYSLAHVRNVRGPEFRRWSGPFAGALLGTGLSYAAATALTRSAGSPVVDNPAAGLSTLELGGSPLRPVVDSFATHAGLVNPYWMPAELNSPEWAVFSRLIVLLIIASPFVLMWTSPVKSRDFVLGLSLIAGTLTVPILIQVRELLTRGEYFANVAPRYSISLVPLAIACIAIVAARRSWGAPAMWVLAGLAMILGLGSINGIFTV</sequence>
<evidence type="ECO:0000313" key="3">
    <source>
        <dbReference type="Proteomes" id="UP000705983"/>
    </source>
</evidence>
<feature type="transmembrane region" description="Helical" evidence="1">
    <location>
        <begin position="151"/>
        <end position="168"/>
    </location>
</feature>
<proteinExistence type="predicted"/>
<feature type="transmembrane region" description="Helical" evidence="1">
    <location>
        <begin position="225"/>
        <end position="256"/>
    </location>
</feature>
<keyword evidence="3" id="KW-1185">Reference proteome</keyword>
<keyword evidence="1" id="KW-0812">Transmembrane</keyword>
<reference evidence="3" key="1">
    <citation type="submission" date="2021-02" db="EMBL/GenBank/DDBJ databases">
        <title>Leucobacter sp. CX169.</title>
        <authorList>
            <person name="Cheng Y."/>
        </authorList>
    </citation>
    <scope>NUCLEOTIDE SEQUENCE [LARGE SCALE GENOMIC DNA]</scope>
    <source>
        <strain evidence="3">JY899</strain>
    </source>
</reference>
<feature type="transmembrane region" description="Helical" evidence="1">
    <location>
        <begin position="376"/>
        <end position="393"/>
    </location>
</feature>
<accession>A0ABS2TGU7</accession>
<name>A0ABS2TGU7_9ACTO</name>
<dbReference type="Proteomes" id="UP000705983">
    <property type="component" value="Unassembled WGS sequence"/>
</dbReference>
<feature type="transmembrane region" description="Helical" evidence="1">
    <location>
        <begin position="276"/>
        <end position="294"/>
    </location>
</feature>
<keyword evidence="1" id="KW-1133">Transmembrane helix</keyword>
<feature type="transmembrane region" description="Helical" evidence="1">
    <location>
        <begin position="347"/>
        <end position="367"/>
    </location>
</feature>
<feature type="transmembrane region" description="Helical" evidence="1">
    <location>
        <begin position="437"/>
        <end position="457"/>
    </location>
</feature>
<evidence type="ECO:0000256" key="1">
    <source>
        <dbReference type="SAM" id="Phobius"/>
    </source>
</evidence>
<feature type="transmembrane region" description="Helical" evidence="1">
    <location>
        <begin position="174"/>
        <end position="195"/>
    </location>
</feature>
<gene>
    <name evidence="2" type="ORF">JVW63_09215</name>
</gene>
<keyword evidence="1" id="KW-0472">Membrane</keyword>
<protein>
    <recommendedName>
        <fullName evidence="4">Glycosyltransferase RgtA/B/C/D-like domain-containing protein</fullName>
    </recommendedName>
</protein>